<reference evidence="2 3" key="1">
    <citation type="submission" date="2018-05" db="EMBL/GenBank/DDBJ databases">
        <authorList>
            <person name="Datahose"/>
        </authorList>
    </citation>
    <scope>NUCLEOTIDE SEQUENCE</scope>
</reference>
<dbReference type="Gene3D" id="1.20.140.30">
    <property type="entry name" value="MOB kinase activator"/>
    <property type="match status" value="1"/>
</dbReference>
<evidence type="ECO:0000313" key="2">
    <source>
        <dbReference type="Ensembl" id="ENSACLP00000035188.2"/>
    </source>
</evidence>
<feature type="binding site" evidence="1">
    <location>
        <position position="102"/>
    </location>
    <ligand>
        <name>Zn(2+)</name>
        <dbReference type="ChEBI" id="CHEBI:29105"/>
    </ligand>
</feature>
<dbReference type="SMART" id="SM01388">
    <property type="entry name" value="Mob1_phocein"/>
    <property type="match status" value="1"/>
</dbReference>
<protein>
    <submittedName>
        <fullName evidence="2">Si:dkey-266m15.5</fullName>
    </submittedName>
</protein>
<dbReference type="Proteomes" id="UP000265100">
    <property type="component" value="Chromosome 7"/>
</dbReference>
<dbReference type="AlphaFoldDB" id="A0A3P8R032"/>
<reference evidence="2" key="4">
    <citation type="submission" date="2025-09" db="UniProtKB">
        <authorList>
            <consortium name="Ensembl"/>
        </authorList>
    </citation>
    <scope>IDENTIFICATION</scope>
</reference>
<sequence length="170" mass="19413">YLQQQYVCQRITHADMYALIALPPGVDKAEWLASNSNLSTCSLQKQVECIYIVCYLIARHVSVSVLVLNCHLFLVSPGAKFPTGFVFMVQKVFLLLFRTMAHIYWSHYTQAQQVGLHPHLNTLFMHLTLFCRHHELLDPEDTEPLQDLITALGRQGIFSGLWFIISATCC</sequence>
<dbReference type="SUPFAM" id="SSF101152">
    <property type="entry name" value="Mob1/phocein"/>
    <property type="match status" value="1"/>
</dbReference>
<accession>A0A3P8R032</accession>
<evidence type="ECO:0000256" key="1">
    <source>
        <dbReference type="PIRSR" id="PIRSR605301-1"/>
    </source>
</evidence>
<keyword evidence="1" id="KW-0862">Zinc</keyword>
<dbReference type="Ensembl" id="ENSACLT00000036016.2">
    <property type="protein sequence ID" value="ENSACLP00000035188.2"/>
    <property type="gene ID" value="ENSACLG00000023807.2"/>
</dbReference>
<dbReference type="Bgee" id="ENSACLG00000023807">
    <property type="expression patterns" value="Expressed in anal fin and 8 other cell types or tissues"/>
</dbReference>
<name>A0A3P8R032_ASTCA</name>
<keyword evidence="3" id="KW-1185">Reference proteome</keyword>
<proteinExistence type="predicted"/>
<dbReference type="PANTHER" id="PTHR22599">
    <property type="entry name" value="MPS ONE BINDER KINASE ACTIVATOR-LIKE MOB"/>
    <property type="match status" value="1"/>
</dbReference>
<dbReference type="Pfam" id="PF03637">
    <property type="entry name" value="Mob1_phocein"/>
    <property type="match status" value="1"/>
</dbReference>
<reference evidence="2" key="3">
    <citation type="submission" date="2025-08" db="UniProtKB">
        <authorList>
            <consortium name="Ensembl"/>
        </authorList>
    </citation>
    <scope>IDENTIFICATION</scope>
</reference>
<dbReference type="InterPro" id="IPR036703">
    <property type="entry name" value="MOB_kinase_act_sf"/>
</dbReference>
<dbReference type="InterPro" id="IPR005301">
    <property type="entry name" value="MOB_kinase_act_fam"/>
</dbReference>
<dbReference type="GeneTree" id="ENSGT01120000271909"/>
<organism evidence="2 3">
    <name type="scientific">Astatotilapia calliptera</name>
    <name type="common">Eastern happy</name>
    <name type="synonym">Chromis callipterus</name>
    <dbReference type="NCBI Taxonomy" id="8154"/>
    <lineage>
        <taxon>Eukaryota</taxon>
        <taxon>Metazoa</taxon>
        <taxon>Chordata</taxon>
        <taxon>Craniata</taxon>
        <taxon>Vertebrata</taxon>
        <taxon>Euteleostomi</taxon>
        <taxon>Actinopterygii</taxon>
        <taxon>Neopterygii</taxon>
        <taxon>Teleostei</taxon>
        <taxon>Neoteleostei</taxon>
        <taxon>Acanthomorphata</taxon>
        <taxon>Ovalentaria</taxon>
        <taxon>Cichlomorphae</taxon>
        <taxon>Cichliformes</taxon>
        <taxon>Cichlidae</taxon>
        <taxon>African cichlids</taxon>
        <taxon>Pseudocrenilabrinae</taxon>
        <taxon>Haplochromini</taxon>
        <taxon>Astatotilapia</taxon>
    </lineage>
</organism>
<feature type="binding site" evidence="1">
    <location>
        <position position="107"/>
    </location>
    <ligand>
        <name>Zn(2+)</name>
        <dbReference type="ChEBI" id="CHEBI:29105"/>
    </ligand>
</feature>
<reference evidence="3" key="2">
    <citation type="submission" date="2023-03" db="EMBL/GenBank/DDBJ databases">
        <authorList>
            <consortium name="Wellcome Sanger Institute Data Sharing"/>
        </authorList>
    </citation>
    <scope>NUCLEOTIDE SEQUENCE [LARGE SCALE GENOMIC DNA]</scope>
</reference>
<evidence type="ECO:0000313" key="3">
    <source>
        <dbReference type="Proteomes" id="UP000265100"/>
    </source>
</evidence>
<keyword evidence="1" id="KW-0479">Metal-binding</keyword>